<organism evidence="5 6">
    <name type="scientific">Prorocentrum cordatum</name>
    <dbReference type="NCBI Taxonomy" id="2364126"/>
    <lineage>
        <taxon>Eukaryota</taxon>
        <taxon>Sar</taxon>
        <taxon>Alveolata</taxon>
        <taxon>Dinophyceae</taxon>
        <taxon>Prorocentrales</taxon>
        <taxon>Prorocentraceae</taxon>
        <taxon>Prorocentrum</taxon>
    </lineage>
</organism>
<dbReference type="Proteomes" id="UP001189429">
    <property type="component" value="Unassembled WGS sequence"/>
</dbReference>
<accession>A0ABN9USY7</accession>
<dbReference type="InterPro" id="IPR001537">
    <property type="entry name" value="SpoU_MeTrfase"/>
</dbReference>
<feature type="compositionally biased region" description="Polar residues" evidence="3">
    <location>
        <begin position="384"/>
        <end position="395"/>
    </location>
</feature>
<keyword evidence="1" id="KW-0489">Methyltransferase</keyword>
<feature type="region of interest" description="Disordered" evidence="3">
    <location>
        <begin position="352"/>
        <end position="423"/>
    </location>
</feature>
<evidence type="ECO:0000256" key="3">
    <source>
        <dbReference type="SAM" id="MobiDB-lite"/>
    </source>
</evidence>
<keyword evidence="6" id="KW-1185">Reference proteome</keyword>
<name>A0ABN9USY7_9DINO</name>
<keyword evidence="2" id="KW-0808">Transferase</keyword>
<dbReference type="EMBL" id="CAUYUJ010016230">
    <property type="protein sequence ID" value="CAK0863152.1"/>
    <property type="molecule type" value="Genomic_DNA"/>
</dbReference>
<dbReference type="InterPro" id="IPR029026">
    <property type="entry name" value="tRNA_m1G_MTases_N"/>
</dbReference>
<gene>
    <name evidence="5" type="ORF">PCOR1329_LOCUS51376</name>
</gene>
<feature type="non-terminal residue" evidence="5">
    <location>
        <position position="423"/>
    </location>
</feature>
<dbReference type="InterPro" id="IPR051259">
    <property type="entry name" value="rRNA_Methyltransferase"/>
</dbReference>
<feature type="compositionally biased region" description="Basic and acidic residues" evidence="3">
    <location>
        <begin position="374"/>
        <end position="383"/>
    </location>
</feature>
<dbReference type="PANTHER" id="PTHR43191:SF2">
    <property type="entry name" value="RRNA METHYLTRANSFERASE 3, MITOCHONDRIAL"/>
    <property type="match status" value="1"/>
</dbReference>
<feature type="compositionally biased region" description="Gly residues" evidence="3">
    <location>
        <begin position="352"/>
        <end position="364"/>
    </location>
</feature>
<sequence length="423" mass="43898">MKRAPQDGPDSPSAGPAKSARSAVDGEAAAGAHAPRGGPAAEAAASEAEEAFQKVWKNKPACLSLLCRQAQRIERVWDEDETLRRALLAAWSSCLEALAAHKDKTMQELSSLAPKITPDASLRHFLTIALPVERQHTRGLRDHEFLVLRPDDLARGDATAAADAAVARAEARDAASRPRMPLTVVLDNLRSAFNVGSIFRTAECLRAEQLCLCGYTAAPEPGDADGRGQGRAAGGGGHTARAAMGADAHVPWSRHERAADAVAALRARGVPVFALETVEGATPLHELVFPSPCALLLGNERHGLEADLLGLCSAPVRIPCHGVKNSLNVAVAFAICAYEVARQWQWAGGGSDAGPAGGGAGGVGVAPTAGTEAEIEKAGHRAPDTTSDARTSQVPLTEVAPTAGTEAEVEKAGHRAPDTTSDA</sequence>
<proteinExistence type="predicted"/>
<evidence type="ECO:0000313" key="6">
    <source>
        <dbReference type="Proteomes" id="UP001189429"/>
    </source>
</evidence>
<feature type="compositionally biased region" description="Low complexity" evidence="3">
    <location>
        <begin position="20"/>
        <end position="45"/>
    </location>
</feature>
<evidence type="ECO:0000256" key="2">
    <source>
        <dbReference type="ARBA" id="ARBA00022679"/>
    </source>
</evidence>
<dbReference type="SUPFAM" id="SSF75217">
    <property type="entry name" value="alpha/beta knot"/>
    <property type="match status" value="1"/>
</dbReference>
<evidence type="ECO:0000259" key="4">
    <source>
        <dbReference type="Pfam" id="PF00588"/>
    </source>
</evidence>
<reference evidence="5" key="1">
    <citation type="submission" date="2023-10" db="EMBL/GenBank/DDBJ databases">
        <authorList>
            <person name="Chen Y."/>
            <person name="Shah S."/>
            <person name="Dougan E. K."/>
            <person name="Thang M."/>
            <person name="Chan C."/>
        </authorList>
    </citation>
    <scope>NUCLEOTIDE SEQUENCE [LARGE SCALE GENOMIC DNA]</scope>
</reference>
<protein>
    <recommendedName>
        <fullName evidence="4">tRNA/rRNA methyltransferase SpoU type domain-containing protein</fullName>
    </recommendedName>
</protein>
<dbReference type="PANTHER" id="PTHR43191">
    <property type="entry name" value="RRNA METHYLTRANSFERASE 3"/>
    <property type="match status" value="1"/>
</dbReference>
<evidence type="ECO:0000256" key="1">
    <source>
        <dbReference type="ARBA" id="ARBA00022603"/>
    </source>
</evidence>
<feature type="compositionally biased region" description="Basic and acidic residues" evidence="3">
    <location>
        <begin position="408"/>
        <end position="417"/>
    </location>
</feature>
<dbReference type="InterPro" id="IPR029028">
    <property type="entry name" value="Alpha/beta_knot_MTases"/>
</dbReference>
<comment type="caution">
    <text evidence="5">The sequence shown here is derived from an EMBL/GenBank/DDBJ whole genome shotgun (WGS) entry which is preliminary data.</text>
</comment>
<evidence type="ECO:0000313" key="5">
    <source>
        <dbReference type="EMBL" id="CAK0863152.1"/>
    </source>
</evidence>
<feature type="domain" description="tRNA/rRNA methyltransferase SpoU type" evidence="4">
    <location>
        <begin position="182"/>
        <end position="338"/>
    </location>
</feature>
<dbReference type="Gene3D" id="3.40.1280.10">
    <property type="match status" value="1"/>
</dbReference>
<dbReference type="Pfam" id="PF00588">
    <property type="entry name" value="SpoU_methylase"/>
    <property type="match status" value="1"/>
</dbReference>
<feature type="region of interest" description="Disordered" evidence="3">
    <location>
        <begin position="1"/>
        <end position="45"/>
    </location>
</feature>